<evidence type="ECO:0000256" key="13">
    <source>
        <dbReference type="ARBA" id="ARBA00022737"/>
    </source>
</evidence>
<evidence type="ECO:0000256" key="9">
    <source>
        <dbReference type="ARBA" id="ARBA00022676"/>
    </source>
</evidence>
<keyword evidence="12 23" id="KW-0812">Transmembrane</keyword>
<keyword evidence="11" id="KW-0949">S-adenosyl-L-methionine</keyword>
<feature type="transmembrane region" description="Helical" evidence="23">
    <location>
        <begin position="608"/>
        <end position="641"/>
    </location>
</feature>
<keyword evidence="16 23" id="KW-1133">Transmembrane helix</keyword>
<evidence type="ECO:0000259" key="24">
    <source>
        <dbReference type="PROSITE" id="PS50919"/>
    </source>
</evidence>
<evidence type="ECO:0000256" key="11">
    <source>
        <dbReference type="ARBA" id="ARBA00022691"/>
    </source>
</evidence>
<dbReference type="GO" id="GO:0003723">
    <property type="term" value="F:RNA binding"/>
    <property type="evidence" value="ECO:0007669"/>
    <property type="project" value="UniProtKB-KW"/>
</dbReference>
<dbReference type="InterPro" id="IPR000692">
    <property type="entry name" value="Fibrillarin"/>
</dbReference>
<keyword evidence="10" id="KW-0808">Transferase</keyword>
<keyword evidence="15" id="KW-0694">RNA-binding</keyword>
<dbReference type="Gene3D" id="3.30.200.20">
    <property type="entry name" value="Phosphorylase Kinase, domain 1"/>
    <property type="match status" value="1"/>
</dbReference>
<feature type="transmembrane region" description="Helical" evidence="23">
    <location>
        <begin position="1050"/>
        <end position="1069"/>
    </location>
</feature>
<dbReference type="GO" id="GO:0008168">
    <property type="term" value="F:methyltransferase activity"/>
    <property type="evidence" value="ECO:0007669"/>
    <property type="project" value="UniProtKB-KW"/>
</dbReference>
<dbReference type="Gene3D" id="2.80.10.50">
    <property type="match status" value="1"/>
</dbReference>
<evidence type="ECO:0000256" key="14">
    <source>
        <dbReference type="ARBA" id="ARBA00022824"/>
    </source>
</evidence>
<feature type="transmembrane region" description="Helical" evidence="23">
    <location>
        <begin position="1081"/>
        <end position="1097"/>
    </location>
</feature>
<evidence type="ECO:0000256" key="23">
    <source>
        <dbReference type="SAM" id="Phobius"/>
    </source>
</evidence>
<dbReference type="SMART" id="SM01206">
    <property type="entry name" value="Fibrillarin"/>
    <property type="match status" value="1"/>
</dbReference>
<dbReference type="FunFam" id="3.40.50.150:FF:000001">
    <property type="entry name" value="Fibrillarin like 1"/>
    <property type="match status" value="1"/>
</dbReference>
<feature type="domain" description="MIR" evidence="24">
    <location>
        <begin position="846"/>
        <end position="904"/>
    </location>
</feature>
<comment type="similarity">
    <text evidence="5">Belongs to the methyltransferase superfamily. Fibrillarin family.</text>
</comment>
<dbReference type="GO" id="GO:0032259">
    <property type="term" value="P:methylation"/>
    <property type="evidence" value="ECO:0007669"/>
    <property type="project" value="UniProtKB-KW"/>
</dbReference>
<dbReference type="PRINTS" id="PR00052">
    <property type="entry name" value="FIBRILLARIN"/>
</dbReference>
<proteinExistence type="inferred from homology"/>
<dbReference type="PROSITE" id="PS00566">
    <property type="entry name" value="FIBRILLARIN"/>
    <property type="match status" value="1"/>
</dbReference>
<keyword evidence="9" id="KW-0328">Glycosyltransferase</keyword>
<dbReference type="Pfam" id="PF16192">
    <property type="entry name" value="PMT_4TMC"/>
    <property type="match status" value="1"/>
</dbReference>
<dbReference type="InterPro" id="IPR027005">
    <property type="entry name" value="PMT-like"/>
</dbReference>
<dbReference type="PANTHER" id="PTHR10050:SF46">
    <property type="entry name" value="PROTEIN O-MANNOSYL-TRANSFERASE 2"/>
    <property type="match status" value="1"/>
</dbReference>
<feature type="transmembrane region" description="Helical" evidence="23">
    <location>
        <begin position="1023"/>
        <end position="1044"/>
    </location>
</feature>
<evidence type="ECO:0000256" key="16">
    <source>
        <dbReference type="ARBA" id="ARBA00022989"/>
    </source>
</evidence>
<dbReference type="FunFam" id="2.80.10.50:FF:000012">
    <property type="entry name" value="Protein O-mannosyl-transferase 1"/>
    <property type="match status" value="1"/>
</dbReference>
<dbReference type="SUPFAM" id="SSF53335">
    <property type="entry name" value="S-adenosyl-L-methionine-dependent methyltransferases"/>
    <property type="match status" value="1"/>
</dbReference>
<evidence type="ECO:0000256" key="2">
    <source>
        <dbReference type="ARBA" id="ARBA00004604"/>
    </source>
</evidence>
<reference evidence="25 26" key="1">
    <citation type="submission" date="2016-03" db="EMBL/GenBank/DDBJ databases">
        <title>Comparative genomics of the ectomycorrhizal sister species Rhizopogon vinicolor and Rhizopogon vesiculosus (Basidiomycota: Boletales) reveals a divergence of the mating type B locus.</title>
        <authorList>
            <person name="Mujic A.B."/>
            <person name="Kuo A."/>
            <person name="Tritt A."/>
            <person name="Lipzen A."/>
            <person name="Chen C."/>
            <person name="Johnson J."/>
            <person name="Sharma A."/>
            <person name="Barry K."/>
            <person name="Grigoriev I.V."/>
            <person name="Spatafora J.W."/>
        </authorList>
    </citation>
    <scope>NUCLEOTIDE SEQUENCE [LARGE SCALE GENOMIC DNA]</scope>
    <source>
        <strain evidence="25 26">AM-OR11-056</strain>
    </source>
</reference>
<dbReference type="STRING" id="180088.A0A1J8QHJ4"/>
<comment type="pathway">
    <text evidence="3">Protein modification; protein glycosylation.</text>
</comment>
<evidence type="ECO:0000256" key="22">
    <source>
        <dbReference type="SAM" id="MobiDB-lite"/>
    </source>
</evidence>
<dbReference type="Pfam" id="PF02815">
    <property type="entry name" value="MIR"/>
    <property type="match status" value="1"/>
</dbReference>
<dbReference type="CDD" id="cd02440">
    <property type="entry name" value="AdoMet_MTases"/>
    <property type="match status" value="1"/>
</dbReference>
<evidence type="ECO:0000256" key="1">
    <source>
        <dbReference type="ARBA" id="ARBA00004477"/>
    </source>
</evidence>
<feature type="domain" description="MIR" evidence="24">
    <location>
        <begin position="781"/>
        <end position="837"/>
    </location>
</feature>
<keyword evidence="13" id="KW-0677">Repeat</keyword>
<organism evidence="25 26">
    <name type="scientific">Rhizopogon vesiculosus</name>
    <dbReference type="NCBI Taxonomy" id="180088"/>
    <lineage>
        <taxon>Eukaryota</taxon>
        <taxon>Fungi</taxon>
        <taxon>Dikarya</taxon>
        <taxon>Basidiomycota</taxon>
        <taxon>Agaricomycotina</taxon>
        <taxon>Agaricomycetes</taxon>
        <taxon>Agaricomycetidae</taxon>
        <taxon>Boletales</taxon>
        <taxon>Suillineae</taxon>
        <taxon>Rhizopogonaceae</taxon>
        <taxon>Rhizopogon</taxon>
    </lineage>
</organism>
<gene>
    <name evidence="25" type="ORF">AZE42_05768</name>
</gene>
<feature type="transmembrane region" description="Helical" evidence="23">
    <location>
        <begin position="662"/>
        <end position="681"/>
    </location>
</feature>
<sequence>MYLGGRLGTHDAKSEAAYTHESLTQAVTSRLKENQAIAVDLVEEEEADVVVDVEHQEEVEEVEAVVVVVVVVEVSKVVDEVVQVVQAVAGVVGVVVEVAEAPGAEPGVGKDHLLVTKNLVPGESVYGEKRISIEGGVDDTKVEYRVWNPFRSKLAAGVLGGMEKIFIEPGKKVLYLGAASGTSVSHVADIVGPEGVVYAVEFSPRSGRDLINMAKKRTNVIPIVEDARFPNKYRMLVSTVDVIFADVAQPDQARIVILNAQSFLKNGGHVVISIKASCIDSVAAPSAVFVQEVQKLRENKLKPIEQITLEPYERDHAMVADFGTPPGTSPRTSSEFEQVHYPASHPSYSSTTEIYQHEELLPLHYMNEEPSTRRRVARGPGSSGGFMSDEHESEMHYDDEGKDVYSKLRHAKGRVSSGRVHKPPPPPPTSISEFISQNLEHLPPAIYTLLSCWTRFHRIGYANTVVWDEAHFGKFGSHYLKREFYFDVHPPLGKMLVGLAGLLSGYDGHFEFKSGEVYDANVPYVAMRVMMATFGVALVPLGWYTAVELGMSSWACHLVALMVLCDVAWLCISRFILLDSMLLFFTFTTVFFLTKFHNQQYQSFSFDWWMWLAFTGISIGCVTSVKWIGLFVTAVVGLYTIEDLWEKFGDLRMSNRDQIRHWTARVLCLIFIPITVYMMSFKMHFLILNHSGPGDSTMSSLFQAQLVGNDFATNPRDVAFGSKLTLKGMGWGGGLLHSHVQTYPVGSNQQQITCYHYKDDNNHWTVLPTWEEPEYNPNSELRFLQDGDVIRLQHVATTRNLHSHSVAAPVTKLNNEVSCYGNSTVGDFHDYWVVEVVDDIKQGTDVSRIHSLTTRLRFKHQALGCYLYSANAVLPPWGFKQLEVTCTKENDPEDMHTYWNVESHWNDRLPPGDAKFYKSSFFRDFWHLNVAMMTSNNALIPDPDKEDILASNPTDWPWMRLGLRMCGWGDHQPKYYLLGTPVIWWGSTVSMIAAVIVLSVYLLRQQRKYIDMTPQQWDHFLYVGKIAAYGWFLHYFPFFIMGRVTYVHHYLPTLYFSVIMFAHLLDHFIFSARWKGSTKRVAFGICAFLIVGNFWWFRSMAWGIDGPINDDWGLLWRKTWNIYNA</sequence>
<keyword evidence="19" id="KW-0687">Ribonucleoprotein</keyword>
<dbReference type="Proteomes" id="UP000183567">
    <property type="component" value="Unassembled WGS sequence"/>
</dbReference>
<dbReference type="UniPathway" id="UPA00378"/>
<dbReference type="NCBIfam" id="NF003276">
    <property type="entry name" value="PRK04266.1-2"/>
    <property type="match status" value="1"/>
</dbReference>
<keyword evidence="18" id="KW-0539">Nucleus</keyword>
<comment type="caution">
    <text evidence="25">The sequence shown here is derived from an EMBL/GenBank/DDBJ whole genome shotgun (WGS) entry which is preliminary data.</text>
</comment>
<evidence type="ECO:0000256" key="20">
    <source>
        <dbReference type="ARBA" id="ARBA00045085"/>
    </source>
</evidence>
<protein>
    <recommendedName>
        <fullName evidence="6">dolichyl-phosphate-mannose--protein mannosyltransferase</fullName>
        <ecNumber evidence="6">2.4.1.109</ecNumber>
    </recommendedName>
</protein>
<dbReference type="PROSITE" id="PS50919">
    <property type="entry name" value="MIR"/>
    <property type="match status" value="3"/>
</dbReference>
<dbReference type="InterPro" id="IPR003342">
    <property type="entry name" value="ArnT-like_N"/>
</dbReference>
<dbReference type="GO" id="GO:1990904">
    <property type="term" value="C:ribonucleoprotein complex"/>
    <property type="evidence" value="ECO:0007669"/>
    <property type="project" value="UniProtKB-KW"/>
</dbReference>
<evidence type="ECO:0000313" key="26">
    <source>
        <dbReference type="Proteomes" id="UP000183567"/>
    </source>
</evidence>
<dbReference type="GO" id="GO:0005730">
    <property type="term" value="C:nucleolus"/>
    <property type="evidence" value="ECO:0007669"/>
    <property type="project" value="UniProtKB-SubCell"/>
</dbReference>
<keyword evidence="8" id="KW-0489">Methyltransferase</keyword>
<dbReference type="GO" id="GO:0004169">
    <property type="term" value="F:dolichyl-phosphate-mannose-protein mannosyltransferase activity"/>
    <property type="evidence" value="ECO:0007669"/>
    <property type="project" value="UniProtKB-EC"/>
</dbReference>
<dbReference type="Pfam" id="PF02366">
    <property type="entry name" value="PMT"/>
    <property type="match status" value="1"/>
</dbReference>
<evidence type="ECO:0000256" key="18">
    <source>
        <dbReference type="ARBA" id="ARBA00023242"/>
    </source>
</evidence>
<dbReference type="SMART" id="SM00472">
    <property type="entry name" value="MIR"/>
    <property type="match status" value="3"/>
</dbReference>
<dbReference type="Pfam" id="PF01269">
    <property type="entry name" value="Fibrillarin"/>
    <property type="match status" value="1"/>
</dbReference>
<comment type="similarity">
    <text evidence="4">Belongs to the glycosyltransferase 39 family.</text>
</comment>
<accession>A0A1J8QHJ4</accession>
<dbReference type="HAMAP" id="MF_00351">
    <property type="entry name" value="RNA_methyltransf_FlpA"/>
    <property type="match status" value="1"/>
</dbReference>
<evidence type="ECO:0000256" key="19">
    <source>
        <dbReference type="ARBA" id="ARBA00023274"/>
    </source>
</evidence>
<dbReference type="CDD" id="cd23284">
    <property type="entry name" value="beta-trefoil_MIR_PMT2-like"/>
    <property type="match status" value="1"/>
</dbReference>
<dbReference type="EC" id="2.4.1.109" evidence="6"/>
<dbReference type="InterPro" id="IPR020813">
    <property type="entry name" value="Fibrillarin_CS"/>
</dbReference>
<evidence type="ECO:0000256" key="17">
    <source>
        <dbReference type="ARBA" id="ARBA00023136"/>
    </source>
</evidence>
<dbReference type="AlphaFoldDB" id="A0A1J8QHJ4"/>
<keyword evidence="26" id="KW-1185">Reference proteome</keyword>
<dbReference type="GO" id="GO:0005789">
    <property type="term" value="C:endoplasmic reticulum membrane"/>
    <property type="evidence" value="ECO:0007669"/>
    <property type="project" value="UniProtKB-SubCell"/>
</dbReference>
<evidence type="ECO:0000256" key="10">
    <source>
        <dbReference type="ARBA" id="ARBA00022679"/>
    </source>
</evidence>
<evidence type="ECO:0000256" key="3">
    <source>
        <dbReference type="ARBA" id="ARBA00004922"/>
    </source>
</evidence>
<evidence type="ECO:0000256" key="7">
    <source>
        <dbReference type="ARBA" id="ARBA00022552"/>
    </source>
</evidence>
<evidence type="ECO:0000313" key="25">
    <source>
        <dbReference type="EMBL" id="OJA11204.1"/>
    </source>
</evidence>
<keyword evidence="14" id="KW-0256">Endoplasmic reticulum</keyword>
<keyword evidence="7" id="KW-0698">rRNA processing</keyword>
<dbReference type="PANTHER" id="PTHR10050">
    <property type="entry name" value="DOLICHYL-PHOSPHATE-MANNOSE--PROTEIN MANNOSYLTRANSFERASE"/>
    <property type="match status" value="1"/>
</dbReference>
<evidence type="ECO:0000256" key="12">
    <source>
        <dbReference type="ARBA" id="ARBA00022692"/>
    </source>
</evidence>
<dbReference type="OrthoDB" id="292747at2759"/>
<evidence type="ECO:0000256" key="21">
    <source>
        <dbReference type="ARBA" id="ARBA00045102"/>
    </source>
</evidence>
<evidence type="ECO:0000256" key="5">
    <source>
        <dbReference type="ARBA" id="ARBA00010632"/>
    </source>
</evidence>
<evidence type="ECO:0000256" key="8">
    <source>
        <dbReference type="ARBA" id="ARBA00022603"/>
    </source>
</evidence>
<evidence type="ECO:0000256" key="4">
    <source>
        <dbReference type="ARBA" id="ARBA00007222"/>
    </source>
</evidence>
<dbReference type="InterPro" id="IPR029063">
    <property type="entry name" value="SAM-dependent_MTases_sf"/>
</dbReference>
<comment type="subcellular location">
    <subcellularLocation>
        <location evidence="1">Endoplasmic reticulum membrane</location>
        <topology evidence="1">Multi-pass membrane protein</topology>
    </subcellularLocation>
    <subcellularLocation>
        <location evidence="2">Nucleus</location>
        <location evidence="2">Nucleolus</location>
    </subcellularLocation>
</comment>
<dbReference type="GO" id="GO:0006364">
    <property type="term" value="P:rRNA processing"/>
    <property type="evidence" value="ECO:0007669"/>
    <property type="project" value="UniProtKB-KW"/>
</dbReference>
<evidence type="ECO:0000256" key="15">
    <source>
        <dbReference type="ARBA" id="ARBA00022884"/>
    </source>
</evidence>
<comment type="catalytic activity">
    <reaction evidence="20">
        <text>a di-trans,poly-cis-dolichyl beta-D-mannosyl phosphate + L-threonyl-[protein] = 3-O-(alpha-D-mannosyl)-L-threonyl-[protein] + a di-trans,poly-cis-dolichyl phosphate + H(+)</text>
        <dbReference type="Rhea" id="RHEA:53396"/>
        <dbReference type="Rhea" id="RHEA-COMP:11060"/>
        <dbReference type="Rhea" id="RHEA-COMP:13547"/>
        <dbReference type="Rhea" id="RHEA-COMP:19498"/>
        <dbReference type="Rhea" id="RHEA-COMP:19501"/>
        <dbReference type="ChEBI" id="CHEBI:15378"/>
        <dbReference type="ChEBI" id="CHEBI:30013"/>
        <dbReference type="ChEBI" id="CHEBI:57683"/>
        <dbReference type="ChEBI" id="CHEBI:58211"/>
        <dbReference type="ChEBI" id="CHEBI:137323"/>
        <dbReference type="EC" id="2.4.1.109"/>
    </reaction>
</comment>
<dbReference type="InterPro" id="IPR036300">
    <property type="entry name" value="MIR_dom_sf"/>
</dbReference>
<keyword evidence="17 23" id="KW-0472">Membrane</keyword>
<dbReference type="InterPro" id="IPR032421">
    <property type="entry name" value="PMT_4TMC"/>
</dbReference>
<dbReference type="Gene3D" id="3.40.50.150">
    <property type="entry name" value="Vaccinia Virus protein VP39"/>
    <property type="match status" value="1"/>
</dbReference>
<dbReference type="EMBL" id="LVVM01005182">
    <property type="protein sequence ID" value="OJA11204.1"/>
    <property type="molecule type" value="Genomic_DNA"/>
</dbReference>
<feature type="transmembrane region" description="Helical" evidence="23">
    <location>
        <begin position="576"/>
        <end position="596"/>
    </location>
</feature>
<evidence type="ECO:0000256" key="6">
    <source>
        <dbReference type="ARBA" id="ARBA00012839"/>
    </source>
</evidence>
<feature type="domain" description="MIR" evidence="24">
    <location>
        <begin position="715"/>
        <end position="769"/>
    </location>
</feature>
<feature type="region of interest" description="Disordered" evidence="22">
    <location>
        <begin position="371"/>
        <end position="392"/>
    </location>
</feature>
<feature type="transmembrane region" description="Helical" evidence="23">
    <location>
        <begin position="982"/>
        <end position="1003"/>
    </location>
</feature>
<dbReference type="SUPFAM" id="SSF82109">
    <property type="entry name" value="MIR domain"/>
    <property type="match status" value="1"/>
</dbReference>
<name>A0A1J8QHJ4_9AGAM</name>
<dbReference type="InterPro" id="IPR016093">
    <property type="entry name" value="MIR_motif"/>
</dbReference>
<comment type="catalytic activity">
    <reaction evidence="21">
        <text>a di-trans,poly-cis-dolichyl beta-D-mannosyl phosphate + L-seryl-[protein] = 3-O-(alpha-D-mannosyl)-L-seryl-[protein] + a di-trans,poly-cis-dolichyl phosphate + H(+)</text>
        <dbReference type="Rhea" id="RHEA:17377"/>
        <dbReference type="Rhea" id="RHEA-COMP:9863"/>
        <dbReference type="Rhea" id="RHEA-COMP:13546"/>
        <dbReference type="Rhea" id="RHEA-COMP:19498"/>
        <dbReference type="Rhea" id="RHEA-COMP:19501"/>
        <dbReference type="ChEBI" id="CHEBI:15378"/>
        <dbReference type="ChEBI" id="CHEBI:29999"/>
        <dbReference type="ChEBI" id="CHEBI:57683"/>
        <dbReference type="ChEBI" id="CHEBI:58211"/>
        <dbReference type="ChEBI" id="CHEBI:137321"/>
        <dbReference type="EC" id="2.4.1.109"/>
    </reaction>
</comment>